<keyword evidence="8 17" id="KW-0028">Amino-acid biosynthesis</keyword>
<proteinExistence type="inferred from homology"/>
<dbReference type="PANTHER" id="PTHR42743">
    <property type="entry name" value="AMINO-ACID AMINOTRANSFERASE"/>
    <property type="match status" value="1"/>
</dbReference>
<dbReference type="PANTHER" id="PTHR42743:SF11">
    <property type="entry name" value="AMINODEOXYCHORISMATE LYASE"/>
    <property type="match status" value="1"/>
</dbReference>
<dbReference type="AlphaFoldDB" id="A0A1I0KNE6"/>
<comment type="pathway">
    <text evidence="4 17">Amino-acid biosynthesis; L-valine biosynthesis; L-valine from pyruvate: step 4/4.</text>
</comment>
<comment type="pathway">
    <text evidence="3 17">Amino-acid biosynthesis; L-isoleucine biosynthesis; L-isoleucine from 2-oxobutanoate: step 4/4.</text>
</comment>
<dbReference type="GO" id="GO:0052655">
    <property type="term" value="F:L-valine-2-oxoglutarate transaminase activity"/>
    <property type="evidence" value="ECO:0007669"/>
    <property type="project" value="RHEA"/>
</dbReference>
<evidence type="ECO:0000256" key="6">
    <source>
        <dbReference type="ARBA" id="ARBA00009320"/>
    </source>
</evidence>
<dbReference type="Proteomes" id="UP000199181">
    <property type="component" value="Unassembled WGS sequence"/>
</dbReference>
<dbReference type="CDD" id="cd01557">
    <property type="entry name" value="BCAT_beta_family"/>
    <property type="match status" value="1"/>
</dbReference>
<protein>
    <recommendedName>
        <fullName evidence="17">Branched-chain-amino-acid aminotransferase</fullName>
        <shortName evidence="17">BCAT</shortName>
        <ecNumber evidence="17">2.6.1.42</ecNumber>
    </recommendedName>
</protein>
<keyword evidence="7 17" id="KW-0032">Aminotransferase</keyword>
<dbReference type="InterPro" id="IPR043131">
    <property type="entry name" value="BCAT-like_N"/>
</dbReference>
<comment type="catalytic activity">
    <reaction evidence="12 17">
        <text>L-valine + 2-oxoglutarate = 3-methyl-2-oxobutanoate + L-glutamate</text>
        <dbReference type="Rhea" id="RHEA:24813"/>
        <dbReference type="ChEBI" id="CHEBI:11851"/>
        <dbReference type="ChEBI" id="CHEBI:16810"/>
        <dbReference type="ChEBI" id="CHEBI:29985"/>
        <dbReference type="ChEBI" id="CHEBI:57762"/>
        <dbReference type="EC" id="2.6.1.42"/>
    </reaction>
</comment>
<evidence type="ECO:0000256" key="10">
    <source>
        <dbReference type="ARBA" id="ARBA00022898"/>
    </source>
</evidence>
<name>A0A1I0KNE6_9BACT</name>
<evidence type="ECO:0000256" key="3">
    <source>
        <dbReference type="ARBA" id="ARBA00004824"/>
    </source>
</evidence>
<dbReference type="FunFam" id="3.20.10.10:FF:000002">
    <property type="entry name" value="D-alanine aminotransferase"/>
    <property type="match status" value="1"/>
</dbReference>
<keyword evidence="11 17" id="KW-0100">Branched-chain amino acid biosynthesis</keyword>
<evidence type="ECO:0000256" key="12">
    <source>
        <dbReference type="ARBA" id="ARBA00048212"/>
    </source>
</evidence>
<comment type="catalytic activity">
    <reaction evidence="13 17">
        <text>L-isoleucine + 2-oxoglutarate = (S)-3-methyl-2-oxopentanoate + L-glutamate</text>
        <dbReference type="Rhea" id="RHEA:24801"/>
        <dbReference type="ChEBI" id="CHEBI:16810"/>
        <dbReference type="ChEBI" id="CHEBI:29985"/>
        <dbReference type="ChEBI" id="CHEBI:35146"/>
        <dbReference type="ChEBI" id="CHEBI:58045"/>
        <dbReference type="EC" id="2.6.1.42"/>
    </reaction>
</comment>
<dbReference type="UniPathway" id="UPA00048">
    <property type="reaction ID" value="UER00073"/>
</dbReference>
<evidence type="ECO:0000256" key="14">
    <source>
        <dbReference type="ARBA" id="ARBA00049229"/>
    </source>
</evidence>
<dbReference type="InterPro" id="IPR050571">
    <property type="entry name" value="Class-IV_PLP-Dep_Aminotrnsfr"/>
</dbReference>
<dbReference type="InterPro" id="IPR036038">
    <property type="entry name" value="Aminotransferase-like"/>
</dbReference>
<dbReference type="RefSeq" id="WP_093523706.1">
    <property type="nucleotide sequence ID" value="NZ_FOIJ01000012.1"/>
</dbReference>
<dbReference type="GO" id="GO:0052654">
    <property type="term" value="F:L-leucine-2-oxoglutarate transaminase activity"/>
    <property type="evidence" value="ECO:0007669"/>
    <property type="project" value="RHEA"/>
</dbReference>
<dbReference type="GO" id="GO:0009098">
    <property type="term" value="P:L-leucine biosynthetic process"/>
    <property type="evidence" value="ECO:0007669"/>
    <property type="project" value="UniProtKB-UniPathway"/>
</dbReference>
<evidence type="ECO:0000256" key="1">
    <source>
        <dbReference type="ARBA" id="ARBA00001933"/>
    </source>
</evidence>
<comment type="catalytic activity">
    <reaction evidence="14 17">
        <text>L-leucine + 2-oxoglutarate = 4-methyl-2-oxopentanoate + L-glutamate</text>
        <dbReference type="Rhea" id="RHEA:18321"/>
        <dbReference type="ChEBI" id="CHEBI:16810"/>
        <dbReference type="ChEBI" id="CHEBI:17865"/>
        <dbReference type="ChEBI" id="CHEBI:29985"/>
        <dbReference type="ChEBI" id="CHEBI:57427"/>
        <dbReference type="EC" id="2.6.1.42"/>
    </reaction>
</comment>
<keyword evidence="9 17" id="KW-0808">Transferase</keyword>
<dbReference type="InterPro" id="IPR043132">
    <property type="entry name" value="BCAT-like_C"/>
</dbReference>
<gene>
    <name evidence="17" type="primary">ilvE</name>
    <name evidence="18" type="ORF">SAMN05443639_11216</name>
</gene>
<dbReference type="GO" id="GO:0009099">
    <property type="term" value="P:L-valine biosynthetic process"/>
    <property type="evidence" value="ECO:0007669"/>
    <property type="project" value="UniProtKB-UniPathway"/>
</dbReference>
<accession>A0A1I0KNE6</accession>
<evidence type="ECO:0000313" key="19">
    <source>
        <dbReference type="Proteomes" id="UP000199181"/>
    </source>
</evidence>
<evidence type="ECO:0000256" key="2">
    <source>
        <dbReference type="ARBA" id="ARBA00003109"/>
    </source>
</evidence>
<dbReference type="InterPro" id="IPR033939">
    <property type="entry name" value="BCAT_family"/>
</dbReference>
<evidence type="ECO:0000256" key="13">
    <source>
        <dbReference type="ARBA" id="ARBA00048798"/>
    </source>
</evidence>
<evidence type="ECO:0000256" key="16">
    <source>
        <dbReference type="RuleBase" id="RU004516"/>
    </source>
</evidence>
<dbReference type="EC" id="2.6.1.42" evidence="17"/>
<dbReference type="EMBL" id="FOIJ01000012">
    <property type="protein sequence ID" value="SEU25928.1"/>
    <property type="molecule type" value="Genomic_DNA"/>
</dbReference>
<dbReference type="Pfam" id="PF01063">
    <property type="entry name" value="Aminotran_4"/>
    <property type="match status" value="1"/>
</dbReference>
<keyword evidence="19" id="KW-1185">Reference proteome</keyword>
<dbReference type="InterPro" id="IPR001544">
    <property type="entry name" value="Aminotrans_IV"/>
</dbReference>
<evidence type="ECO:0000256" key="8">
    <source>
        <dbReference type="ARBA" id="ARBA00022605"/>
    </source>
</evidence>
<dbReference type="Gene3D" id="3.30.470.10">
    <property type="match status" value="1"/>
</dbReference>
<organism evidence="18 19">
    <name type="scientific">Stigmatella erecta</name>
    <dbReference type="NCBI Taxonomy" id="83460"/>
    <lineage>
        <taxon>Bacteria</taxon>
        <taxon>Pseudomonadati</taxon>
        <taxon>Myxococcota</taxon>
        <taxon>Myxococcia</taxon>
        <taxon>Myxococcales</taxon>
        <taxon>Cystobacterineae</taxon>
        <taxon>Archangiaceae</taxon>
        <taxon>Stigmatella</taxon>
    </lineage>
</organism>
<keyword evidence="10 16" id="KW-0663">Pyridoxal phosphate</keyword>
<dbReference type="GO" id="GO:0009097">
    <property type="term" value="P:isoleucine biosynthetic process"/>
    <property type="evidence" value="ECO:0007669"/>
    <property type="project" value="UniProtKB-UniPathway"/>
</dbReference>
<dbReference type="InterPro" id="IPR018300">
    <property type="entry name" value="Aminotrans_IV_CS"/>
</dbReference>
<sequence length="306" mass="33871">MECKFIWMNGKLLPGHEVQFPFLTPAMHYGMAVFEGIRCYRAVKGPAIFRLREHIERLHKSAMVLGWRELPFPVGQLMEACVETVQANGFEECYLRPLLYLSGGGWNLNLDGGQAHVGIAVWPWNAYLGPDAAERGVRANVSSFTRHHPNVGMTKAKVAGNYPNSFLAKTESVRLGFDEAIMLDAQGLVAECTGANLFIVRGNKLLTPPDAQILEGITRDTVMTLAREMGLEVSAQPLSRDQLYLADEVFVTGTAAEIAALREIDFRPIGSGRTGPITRKLQQAYHAAVRGELPRAAEWLTYLSRT</sequence>
<evidence type="ECO:0000256" key="4">
    <source>
        <dbReference type="ARBA" id="ARBA00004931"/>
    </source>
</evidence>
<dbReference type="SUPFAM" id="SSF56752">
    <property type="entry name" value="D-aminoacid aminotransferase-like PLP-dependent enzymes"/>
    <property type="match status" value="1"/>
</dbReference>
<comment type="similarity">
    <text evidence="6 15">Belongs to the class-IV pyridoxal-phosphate-dependent aminotransferase family.</text>
</comment>
<dbReference type="NCBIfam" id="NF005146">
    <property type="entry name" value="PRK06606.1"/>
    <property type="match status" value="1"/>
</dbReference>
<dbReference type="Gene3D" id="3.20.10.10">
    <property type="entry name" value="D-amino Acid Aminotransferase, subunit A, domain 2"/>
    <property type="match status" value="1"/>
</dbReference>
<comment type="pathway">
    <text evidence="5 17">Amino-acid biosynthesis; L-leucine biosynthesis; L-leucine from 3-methyl-2-oxobutanoate: step 4/4.</text>
</comment>
<evidence type="ECO:0000313" key="18">
    <source>
        <dbReference type="EMBL" id="SEU25928.1"/>
    </source>
</evidence>
<dbReference type="NCBIfam" id="TIGR01122">
    <property type="entry name" value="ilvE_I"/>
    <property type="match status" value="1"/>
</dbReference>
<dbReference type="UniPathway" id="UPA00049">
    <property type="reaction ID" value="UER00062"/>
</dbReference>
<dbReference type="PROSITE" id="PS00770">
    <property type="entry name" value="AA_TRANSFER_CLASS_4"/>
    <property type="match status" value="1"/>
</dbReference>
<dbReference type="UniPathway" id="UPA00047">
    <property type="reaction ID" value="UER00058"/>
</dbReference>
<evidence type="ECO:0000256" key="17">
    <source>
        <dbReference type="RuleBase" id="RU364094"/>
    </source>
</evidence>
<evidence type="ECO:0000256" key="5">
    <source>
        <dbReference type="ARBA" id="ARBA00005072"/>
    </source>
</evidence>
<evidence type="ECO:0000256" key="11">
    <source>
        <dbReference type="ARBA" id="ARBA00023304"/>
    </source>
</evidence>
<evidence type="ECO:0000256" key="15">
    <source>
        <dbReference type="RuleBase" id="RU004106"/>
    </source>
</evidence>
<comment type="cofactor">
    <cofactor evidence="1 16">
        <name>pyridoxal 5'-phosphate</name>
        <dbReference type="ChEBI" id="CHEBI:597326"/>
    </cofactor>
</comment>
<dbReference type="InterPro" id="IPR005785">
    <property type="entry name" value="B_amino_transI"/>
</dbReference>
<evidence type="ECO:0000256" key="7">
    <source>
        <dbReference type="ARBA" id="ARBA00022576"/>
    </source>
</evidence>
<reference evidence="19" key="1">
    <citation type="submission" date="2016-10" db="EMBL/GenBank/DDBJ databases">
        <authorList>
            <person name="Varghese N."/>
            <person name="Submissions S."/>
        </authorList>
    </citation>
    <scope>NUCLEOTIDE SEQUENCE [LARGE SCALE GENOMIC DNA]</scope>
    <source>
        <strain evidence="19">DSM 16858</strain>
    </source>
</reference>
<comment type="function">
    <text evidence="2 17">Acts on leucine, isoleucine and valine.</text>
</comment>
<evidence type="ECO:0000256" key="9">
    <source>
        <dbReference type="ARBA" id="ARBA00022679"/>
    </source>
</evidence>
<dbReference type="GO" id="GO:0052656">
    <property type="term" value="F:L-isoleucine-2-oxoglutarate transaminase activity"/>
    <property type="evidence" value="ECO:0007669"/>
    <property type="project" value="RHEA"/>
</dbReference>